<proteinExistence type="predicted"/>
<dbReference type="InterPro" id="IPR019277">
    <property type="entry name" value="DUF2304"/>
</dbReference>
<evidence type="ECO:0000256" key="1">
    <source>
        <dbReference type="SAM" id="Coils"/>
    </source>
</evidence>
<evidence type="ECO:0000313" key="3">
    <source>
        <dbReference type="EMBL" id="PPA70272.1"/>
    </source>
</evidence>
<accession>A0A2S5GB75</accession>
<dbReference type="Pfam" id="PF10066">
    <property type="entry name" value="DUF2304"/>
    <property type="match status" value="1"/>
</dbReference>
<dbReference type="EMBL" id="PREZ01000004">
    <property type="protein sequence ID" value="PPA70272.1"/>
    <property type="molecule type" value="Genomic_DNA"/>
</dbReference>
<evidence type="ECO:0000313" key="4">
    <source>
        <dbReference type="Proteomes" id="UP000239047"/>
    </source>
</evidence>
<feature type="transmembrane region" description="Helical" evidence="2">
    <location>
        <begin position="55"/>
        <end position="81"/>
    </location>
</feature>
<keyword evidence="2" id="KW-0812">Transmembrane</keyword>
<feature type="coiled-coil region" evidence="1">
    <location>
        <begin position="80"/>
        <end position="107"/>
    </location>
</feature>
<comment type="caution">
    <text evidence="3">The sequence shown here is derived from an EMBL/GenBank/DDBJ whole genome shotgun (WGS) entry which is preliminary data.</text>
</comment>
<keyword evidence="1" id="KW-0175">Coiled coil</keyword>
<dbReference type="Proteomes" id="UP000239047">
    <property type="component" value="Unassembled WGS sequence"/>
</dbReference>
<keyword evidence="2" id="KW-0472">Membrane</keyword>
<keyword evidence="2" id="KW-1133">Transmembrane helix</keyword>
<organism evidence="3 4">
    <name type="scientific">Jeotgalibacillus proteolyticus</name>
    <dbReference type="NCBI Taxonomy" id="2082395"/>
    <lineage>
        <taxon>Bacteria</taxon>
        <taxon>Bacillati</taxon>
        <taxon>Bacillota</taxon>
        <taxon>Bacilli</taxon>
        <taxon>Bacillales</taxon>
        <taxon>Caryophanaceae</taxon>
        <taxon>Jeotgalibacillus</taxon>
    </lineage>
</organism>
<protein>
    <submittedName>
        <fullName evidence="3">DUF2304 domain-containing protein</fullName>
    </submittedName>
</protein>
<dbReference type="AlphaFoldDB" id="A0A2S5GB75"/>
<dbReference type="RefSeq" id="WP_104058222.1">
    <property type="nucleotide sequence ID" value="NZ_PREZ01000004.1"/>
</dbReference>
<reference evidence="3 4" key="1">
    <citation type="submission" date="2018-02" db="EMBL/GenBank/DDBJ databases">
        <title>Jeotgalibacillus proteolyticum sp. nov. a protease producing bacterium isolated from ocean sediments of Laizhou Bay.</title>
        <authorList>
            <person name="Li Y."/>
        </authorList>
    </citation>
    <scope>NUCLEOTIDE SEQUENCE [LARGE SCALE GENOMIC DNA]</scope>
    <source>
        <strain evidence="3 4">22-7</strain>
    </source>
</reference>
<keyword evidence="4" id="KW-1185">Reference proteome</keyword>
<sequence length="121" mass="14027">MSITLVSFFIIFFFFLIVIESVRRGILETKYSILWIIVCIVLGVMSLATDFLEQMAYLLGVVYAPSLLFLFGLIASLILIFDLTRRISNLNSRLIALTQEYALFREESNKEMTKQEKENEQ</sequence>
<name>A0A2S5GB75_9BACL</name>
<gene>
    <name evidence="3" type="ORF">C4B60_11875</name>
</gene>
<evidence type="ECO:0000256" key="2">
    <source>
        <dbReference type="SAM" id="Phobius"/>
    </source>
</evidence>
<dbReference type="OrthoDB" id="677868at2"/>
<feature type="transmembrane region" description="Helical" evidence="2">
    <location>
        <begin position="6"/>
        <end position="22"/>
    </location>
</feature>
<feature type="transmembrane region" description="Helical" evidence="2">
    <location>
        <begin position="31"/>
        <end position="49"/>
    </location>
</feature>